<dbReference type="RefSeq" id="XP_010698742.1">
    <property type="nucleotide sequence ID" value="XM_010700440.1"/>
</dbReference>
<dbReference type="VEuPathDB" id="TriTrypDB:LPMP_205440"/>
<dbReference type="Proteomes" id="UP000063063">
    <property type="component" value="Chromosome 20"/>
</dbReference>
<dbReference type="InterPro" id="IPR013780">
    <property type="entry name" value="Glyco_hydro_b"/>
</dbReference>
<dbReference type="AlphaFoldDB" id="A0A088RQ95"/>
<dbReference type="SUPFAM" id="SSF101601">
    <property type="entry name" value="Smp-1-like"/>
    <property type="match status" value="1"/>
</dbReference>
<keyword evidence="4" id="KW-1185">Reference proteome</keyword>
<dbReference type="OrthoDB" id="262886at2759"/>
<dbReference type="InterPro" id="IPR015232">
    <property type="entry name" value="DUF1935"/>
</dbReference>
<feature type="domain" description="DUF1935" evidence="2">
    <location>
        <begin position="168"/>
        <end position="267"/>
    </location>
</feature>
<evidence type="ECO:0000313" key="3">
    <source>
        <dbReference type="EMBL" id="AIN98035.1"/>
    </source>
</evidence>
<evidence type="ECO:0000259" key="2">
    <source>
        <dbReference type="Pfam" id="PF09149"/>
    </source>
</evidence>
<name>A0A088RQ95_LEIPA</name>
<feature type="compositionally biased region" description="Polar residues" evidence="1">
    <location>
        <begin position="79"/>
        <end position="90"/>
    </location>
</feature>
<protein>
    <recommendedName>
        <fullName evidence="2">DUF1935 domain-containing protein</fullName>
    </recommendedName>
</protein>
<dbReference type="InterPro" id="IPR036310">
    <property type="entry name" value="Smp-1-like_sf"/>
</dbReference>
<dbReference type="PANTHER" id="PTHR47047">
    <property type="entry name" value="PUTATIVE-RELATED-RELATED"/>
    <property type="match status" value="1"/>
</dbReference>
<dbReference type="Gene3D" id="2.60.40.1180">
    <property type="entry name" value="Golgi alpha-mannosidase II"/>
    <property type="match status" value="1"/>
</dbReference>
<dbReference type="GeneID" id="22574756"/>
<evidence type="ECO:0000256" key="1">
    <source>
        <dbReference type="SAM" id="MobiDB-lite"/>
    </source>
</evidence>
<evidence type="ECO:0000313" key="4">
    <source>
        <dbReference type="Proteomes" id="UP000063063"/>
    </source>
</evidence>
<dbReference type="VEuPathDB" id="TriTrypDB:LPAL13_200061300"/>
<feature type="region of interest" description="Disordered" evidence="1">
    <location>
        <begin position="79"/>
        <end position="98"/>
    </location>
</feature>
<sequence length="282" mass="31021">MGCEGSKNTGERLRKDSNTEHEAAEQPVPDLDDAPATTVASPIAAIISASPASPPREVEENWEVCGALTSSLEQCATSLPTENNATSESMLSAADTESTEELSKSKMLTRNYEQPSTANELPVAASEKPRAIVDRRHQLFTKLRQQENQDQRVMDKGSPYAGPGPAAEFPVEQIYRCFNTQNGLLFRLVNNKRHMWAFYNDTTMYVMRVSVTFGPESSVKALGNTRQIMLNEETGECRLVLDVAPGETQKFMRGEYNGFITCYAADPLDDISDSDAGTILPQ</sequence>
<dbReference type="KEGG" id="lpan:LPMP_205440"/>
<organism evidence="3 4">
    <name type="scientific">Leishmania panamensis</name>
    <dbReference type="NCBI Taxonomy" id="5679"/>
    <lineage>
        <taxon>Eukaryota</taxon>
        <taxon>Discoba</taxon>
        <taxon>Euglenozoa</taxon>
        <taxon>Kinetoplastea</taxon>
        <taxon>Metakinetoplastina</taxon>
        <taxon>Trypanosomatida</taxon>
        <taxon>Trypanosomatidae</taxon>
        <taxon>Leishmaniinae</taxon>
        <taxon>Leishmania</taxon>
        <taxon>Leishmania guyanensis species complex</taxon>
    </lineage>
</organism>
<feature type="region of interest" description="Disordered" evidence="1">
    <location>
        <begin position="1"/>
        <end position="39"/>
    </location>
</feature>
<feature type="compositionally biased region" description="Basic and acidic residues" evidence="1">
    <location>
        <begin position="9"/>
        <end position="24"/>
    </location>
</feature>
<proteinExistence type="predicted"/>
<gene>
    <name evidence="3" type="ORF">LPMP_205440</name>
</gene>
<dbReference type="Pfam" id="PF09149">
    <property type="entry name" value="DUF1935"/>
    <property type="match status" value="1"/>
</dbReference>
<dbReference type="eggNOG" id="ENOG502SA4S">
    <property type="taxonomic scope" value="Eukaryota"/>
</dbReference>
<accession>A0A088RQ95</accession>
<dbReference type="PANTHER" id="PTHR47047:SF8">
    <property type="entry name" value="CYSTEINE PEPTIDASE, PUTATIVE-RELATED"/>
    <property type="match status" value="1"/>
</dbReference>
<reference evidence="3 4" key="1">
    <citation type="journal article" date="2015" name="Sci. Rep.">
        <title>The genome of Leishmania panamensis: insights into genomics of the L. (Viannia) subgenus.</title>
        <authorList>
            <person name="Llanes A."/>
            <person name="Restrepo C.M."/>
            <person name="Vecchio G.D."/>
            <person name="Anguizola F.J."/>
            <person name="Lleonart R."/>
        </authorList>
    </citation>
    <scope>NUCLEOTIDE SEQUENCE [LARGE SCALE GENOMIC DNA]</scope>
    <source>
        <strain evidence="3 4">MHOM/PA/94/PSC-1</strain>
    </source>
</reference>
<dbReference type="EMBL" id="CP009389">
    <property type="protein sequence ID" value="AIN98035.1"/>
    <property type="molecule type" value="Genomic_DNA"/>
</dbReference>